<dbReference type="Gene3D" id="3.40.50.300">
    <property type="entry name" value="P-loop containing nucleotide triphosphate hydrolases"/>
    <property type="match status" value="1"/>
</dbReference>
<dbReference type="Pfam" id="PF04548">
    <property type="entry name" value="AIG1"/>
    <property type="match status" value="1"/>
</dbReference>
<reference evidence="4" key="1">
    <citation type="journal article" date="2019" name="bioRxiv">
        <title>The Genome of the Zebra Mussel, Dreissena polymorpha: A Resource for Invasive Species Research.</title>
        <authorList>
            <person name="McCartney M.A."/>
            <person name="Auch B."/>
            <person name="Kono T."/>
            <person name="Mallez S."/>
            <person name="Zhang Y."/>
            <person name="Obille A."/>
            <person name="Becker A."/>
            <person name="Abrahante J.E."/>
            <person name="Garbe J."/>
            <person name="Badalamenti J.P."/>
            <person name="Herman A."/>
            <person name="Mangelson H."/>
            <person name="Liachko I."/>
            <person name="Sullivan S."/>
            <person name="Sone E.D."/>
            <person name="Koren S."/>
            <person name="Silverstein K.A.T."/>
            <person name="Beckman K.B."/>
            <person name="Gohl D.M."/>
        </authorList>
    </citation>
    <scope>NUCLEOTIDE SEQUENCE</scope>
    <source>
        <strain evidence="4">Duluth1</strain>
        <tissue evidence="4">Whole animal</tissue>
    </source>
</reference>
<evidence type="ECO:0000256" key="1">
    <source>
        <dbReference type="ARBA" id="ARBA00008535"/>
    </source>
</evidence>
<feature type="domain" description="AIG1-type G" evidence="3">
    <location>
        <begin position="18"/>
        <end position="172"/>
    </location>
</feature>
<keyword evidence="5" id="KW-1185">Reference proteome</keyword>
<dbReference type="Proteomes" id="UP000828390">
    <property type="component" value="Unassembled WGS sequence"/>
</dbReference>
<proteinExistence type="inferred from homology"/>
<evidence type="ECO:0000313" key="4">
    <source>
        <dbReference type="EMBL" id="KAH3893631.1"/>
    </source>
</evidence>
<keyword evidence="2" id="KW-0547">Nucleotide-binding</keyword>
<dbReference type="EMBL" id="JAIWYP010000001">
    <property type="protein sequence ID" value="KAH3893631.1"/>
    <property type="molecule type" value="Genomic_DNA"/>
</dbReference>
<protein>
    <recommendedName>
        <fullName evidence="3">AIG1-type G domain-containing protein</fullName>
    </recommendedName>
</protein>
<dbReference type="GO" id="GO:0005525">
    <property type="term" value="F:GTP binding"/>
    <property type="evidence" value="ECO:0007669"/>
    <property type="project" value="InterPro"/>
</dbReference>
<gene>
    <name evidence="4" type="ORF">DPMN_017779</name>
</gene>
<accession>A0A9D4NFC1</accession>
<sequence>MLPFSLLKTNEHCDRRKKVVEFPMDFILREKDKVIRTLLLHTEKLLDPGFHAVFFVVDPNRMSDVNEHFQRFMEFFEESVSDYAFVVITHTKNKEQSDRHISTRSDPKCAGITNVFRFCKDKALFIDNSASPEVKDQMVKVILTSIDSANAAKIIPYFSTRFKTQAEAAEAETKEILRIEHEAFKAYKREIENKQAKNSSCSIM</sequence>
<reference evidence="4" key="2">
    <citation type="submission" date="2020-11" db="EMBL/GenBank/DDBJ databases">
        <authorList>
            <person name="McCartney M.A."/>
            <person name="Auch B."/>
            <person name="Kono T."/>
            <person name="Mallez S."/>
            <person name="Becker A."/>
            <person name="Gohl D.M."/>
            <person name="Silverstein K.A.T."/>
            <person name="Koren S."/>
            <person name="Bechman K.B."/>
            <person name="Herman A."/>
            <person name="Abrahante J.E."/>
            <person name="Garbe J."/>
        </authorList>
    </citation>
    <scope>NUCLEOTIDE SEQUENCE</scope>
    <source>
        <strain evidence="4">Duluth1</strain>
        <tissue evidence="4">Whole animal</tissue>
    </source>
</reference>
<dbReference type="AlphaFoldDB" id="A0A9D4NFC1"/>
<dbReference type="InterPro" id="IPR027417">
    <property type="entry name" value="P-loop_NTPase"/>
</dbReference>
<comment type="similarity">
    <text evidence="1">Belongs to the TRAFAC class TrmE-Era-EngA-EngB-Septin-like GTPase superfamily. AIG1/Toc34/Toc159-like paraseptin GTPase family. IAN subfamily.</text>
</comment>
<evidence type="ECO:0000259" key="3">
    <source>
        <dbReference type="Pfam" id="PF04548"/>
    </source>
</evidence>
<organism evidence="4 5">
    <name type="scientific">Dreissena polymorpha</name>
    <name type="common">Zebra mussel</name>
    <name type="synonym">Mytilus polymorpha</name>
    <dbReference type="NCBI Taxonomy" id="45954"/>
    <lineage>
        <taxon>Eukaryota</taxon>
        <taxon>Metazoa</taxon>
        <taxon>Spiralia</taxon>
        <taxon>Lophotrochozoa</taxon>
        <taxon>Mollusca</taxon>
        <taxon>Bivalvia</taxon>
        <taxon>Autobranchia</taxon>
        <taxon>Heteroconchia</taxon>
        <taxon>Euheterodonta</taxon>
        <taxon>Imparidentia</taxon>
        <taxon>Neoheterodontei</taxon>
        <taxon>Myida</taxon>
        <taxon>Dreissenoidea</taxon>
        <taxon>Dreissenidae</taxon>
        <taxon>Dreissena</taxon>
    </lineage>
</organism>
<evidence type="ECO:0000313" key="5">
    <source>
        <dbReference type="Proteomes" id="UP000828390"/>
    </source>
</evidence>
<comment type="caution">
    <text evidence="4">The sequence shown here is derived from an EMBL/GenBank/DDBJ whole genome shotgun (WGS) entry which is preliminary data.</text>
</comment>
<evidence type="ECO:0000256" key="2">
    <source>
        <dbReference type="ARBA" id="ARBA00022741"/>
    </source>
</evidence>
<name>A0A9D4NFC1_DREPO</name>
<dbReference type="InterPro" id="IPR006703">
    <property type="entry name" value="G_AIG1"/>
</dbReference>